<proteinExistence type="predicted"/>
<evidence type="ECO:0000313" key="1">
    <source>
        <dbReference type="EMBL" id="KAF1959660.1"/>
    </source>
</evidence>
<dbReference type="AlphaFoldDB" id="A0A6A5U5R3"/>
<accession>A0A6A5U5R3</accession>
<protein>
    <submittedName>
        <fullName evidence="1">Putative secreted protein</fullName>
    </submittedName>
</protein>
<dbReference type="OrthoDB" id="3753531at2759"/>
<gene>
    <name evidence="1" type="ORF">CC80DRAFT_489768</name>
</gene>
<dbReference type="Proteomes" id="UP000800035">
    <property type="component" value="Unassembled WGS sequence"/>
</dbReference>
<evidence type="ECO:0000313" key="2">
    <source>
        <dbReference type="Proteomes" id="UP000800035"/>
    </source>
</evidence>
<sequence length="346" mass="38871">MSKPQVLIVGCGAVGLLQGYYLSAGADITYLVRPGRKSAFTGPKHLYSYKDNELYTFSNYRLVESLSEISGETFAFVLDTLDGHTARSEAGTATITAVGDFINQKQNADCFVAYDAVGWDIEEHYVRTMRIAPTRLFTALSMLSHQPTTQISVPETADKDLVAKADLLFAYLPSKVGLIVLNTQPQLVTKLEAIYSANGKLGIQRLPAFVPPWFMFVNMLHLVTWYVDGYRPFEYLRGNKELWDLMVRAQTEIVTLPRSGWKGWLLSFVVKGWVAEKLNTQVIEGAKPLKMEEFNAFHHGGKVVKQDIRALEDILREGEGAGKKMTALREIVKRAEEKERQKVNRA</sequence>
<keyword evidence="2" id="KW-1185">Reference proteome</keyword>
<reference evidence="1" key="1">
    <citation type="journal article" date="2020" name="Stud. Mycol.">
        <title>101 Dothideomycetes genomes: a test case for predicting lifestyles and emergence of pathogens.</title>
        <authorList>
            <person name="Haridas S."/>
            <person name="Albert R."/>
            <person name="Binder M."/>
            <person name="Bloem J."/>
            <person name="Labutti K."/>
            <person name="Salamov A."/>
            <person name="Andreopoulos B."/>
            <person name="Baker S."/>
            <person name="Barry K."/>
            <person name="Bills G."/>
            <person name="Bluhm B."/>
            <person name="Cannon C."/>
            <person name="Castanera R."/>
            <person name="Culley D."/>
            <person name="Daum C."/>
            <person name="Ezra D."/>
            <person name="Gonzalez J."/>
            <person name="Henrissat B."/>
            <person name="Kuo A."/>
            <person name="Liang C."/>
            <person name="Lipzen A."/>
            <person name="Lutzoni F."/>
            <person name="Magnuson J."/>
            <person name="Mondo S."/>
            <person name="Nolan M."/>
            <person name="Ohm R."/>
            <person name="Pangilinan J."/>
            <person name="Park H.-J."/>
            <person name="Ramirez L."/>
            <person name="Alfaro M."/>
            <person name="Sun H."/>
            <person name="Tritt A."/>
            <person name="Yoshinaga Y."/>
            <person name="Zwiers L.-H."/>
            <person name="Turgeon B."/>
            <person name="Goodwin S."/>
            <person name="Spatafora J."/>
            <person name="Crous P."/>
            <person name="Grigoriev I."/>
        </authorList>
    </citation>
    <scope>NUCLEOTIDE SEQUENCE</scope>
    <source>
        <strain evidence="1">CBS 675.92</strain>
    </source>
</reference>
<name>A0A6A5U5R3_9PLEO</name>
<organism evidence="1 2">
    <name type="scientific">Byssothecium circinans</name>
    <dbReference type="NCBI Taxonomy" id="147558"/>
    <lineage>
        <taxon>Eukaryota</taxon>
        <taxon>Fungi</taxon>
        <taxon>Dikarya</taxon>
        <taxon>Ascomycota</taxon>
        <taxon>Pezizomycotina</taxon>
        <taxon>Dothideomycetes</taxon>
        <taxon>Pleosporomycetidae</taxon>
        <taxon>Pleosporales</taxon>
        <taxon>Massarineae</taxon>
        <taxon>Massarinaceae</taxon>
        <taxon>Byssothecium</taxon>
    </lineage>
</organism>
<dbReference type="EMBL" id="ML976984">
    <property type="protein sequence ID" value="KAF1959660.1"/>
    <property type="molecule type" value="Genomic_DNA"/>
</dbReference>